<dbReference type="InterPro" id="IPR032770">
    <property type="entry name" value="DUF4537"/>
</dbReference>
<feature type="compositionally biased region" description="Basic and acidic residues" evidence="1">
    <location>
        <begin position="520"/>
        <end position="530"/>
    </location>
</feature>
<dbReference type="SMART" id="SM00327">
    <property type="entry name" value="VWA"/>
    <property type="match status" value="1"/>
</dbReference>
<feature type="compositionally biased region" description="Polar residues" evidence="1">
    <location>
        <begin position="700"/>
        <end position="713"/>
    </location>
</feature>
<feature type="compositionally biased region" description="Basic residues" evidence="1">
    <location>
        <begin position="746"/>
        <end position="755"/>
    </location>
</feature>
<dbReference type="Proteomes" id="UP000828390">
    <property type="component" value="Unassembled WGS sequence"/>
</dbReference>
<dbReference type="Gene3D" id="3.40.50.410">
    <property type="entry name" value="von Willebrand factor, type A domain"/>
    <property type="match status" value="1"/>
</dbReference>
<dbReference type="EMBL" id="JAIWYP010000009">
    <property type="protein sequence ID" value="KAH3775404.1"/>
    <property type="molecule type" value="Genomic_DNA"/>
</dbReference>
<dbReference type="OrthoDB" id="6241467at2759"/>
<feature type="region of interest" description="Disordered" evidence="1">
    <location>
        <begin position="888"/>
        <end position="1007"/>
    </location>
</feature>
<evidence type="ECO:0000259" key="2">
    <source>
        <dbReference type="PROSITE" id="PS50234"/>
    </source>
</evidence>
<feature type="region of interest" description="Disordered" evidence="1">
    <location>
        <begin position="823"/>
        <end position="850"/>
    </location>
</feature>
<dbReference type="InterPro" id="IPR036465">
    <property type="entry name" value="vWFA_dom_sf"/>
</dbReference>
<dbReference type="PANTHER" id="PTHR14343">
    <property type="entry name" value="VWFA DOMAIN-CONTAINING PROTEIN"/>
    <property type="match status" value="1"/>
</dbReference>
<protein>
    <recommendedName>
        <fullName evidence="2">VWFA domain-containing protein</fullName>
    </recommendedName>
</protein>
<dbReference type="AlphaFoldDB" id="A0A9D4E7K9"/>
<organism evidence="3 4">
    <name type="scientific">Dreissena polymorpha</name>
    <name type="common">Zebra mussel</name>
    <name type="synonym">Mytilus polymorpha</name>
    <dbReference type="NCBI Taxonomy" id="45954"/>
    <lineage>
        <taxon>Eukaryota</taxon>
        <taxon>Metazoa</taxon>
        <taxon>Spiralia</taxon>
        <taxon>Lophotrochozoa</taxon>
        <taxon>Mollusca</taxon>
        <taxon>Bivalvia</taxon>
        <taxon>Autobranchia</taxon>
        <taxon>Heteroconchia</taxon>
        <taxon>Euheterodonta</taxon>
        <taxon>Imparidentia</taxon>
        <taxon>Neoheterodontei</taxon>
        <taxon>Myida</taxon>
        <taxon>Dreissenoidea</taxon>
        <taxon>Dreissenidae</taxon>
        <taxon>Dreissena</taxon>
    </lineage>
</organism>
<dbReference type="Pfam" id="PF13768">
    <property type="entry name" value="VWA_3"/>
    <property type="match status" value="1"/>
</dbReference>
<feature type="compositionally biased region" description="Basic and acidic residues" evidence="1">
    <location>
        <begin position="888"/>
        <end position="981"/>
    </location>
</feature>
<feature type="compositionally biased region" description="Polar residues" evidence="1">
    <location>
        <begin position="725"/>
        <end position="740"/>
    </location>
</feature>
<proteinExistence type="predicted"/>
<dbReference type="Pfam" id="PF15057">
    <property type="entry name" value="DUF4537"/>
    <property type="match status" value="1"/>
</dbReference>
<keyword evidence="4" id="KW-1185">Reference proteome</keyword>
<feature type="domain" description="VWFA" evidence="2">
    <location>
        <begin position="22"/>
        <end position="211"/>
    </location>
</feature>
<name>A0A9D4E7K9_DREPO</name>
<dbReference type="PROSITE" id="PS50234">
    <property type="entry name" value="VWFA"/>
    <property type="match status" value="1"/>
</dbReference>
<gene>
    <name evidence="3" type="ORF">DPMN_176806</name>
</gene>
<evidence type="ECO:0000256" key="1">
    <source>
        <dbReference type="SAM" id="MobiDB-lite"/>
    </source>
</evidence>
<evidence type="ECO:0000313" key="4">
    <source>
        <dbReference type="Proteomes" id="UP000828390"/>
    </source>
</evidence>
<sequence length="1046" mass="121247">MSSSFVEPRGIPTIFGEVVERNVAFCIDTSGSMYKGIEMVKEHLIETLKKMASTGKPYSFNLIEFNSEVNQWTDKLVTCTPQTVAVAEEWIKKMAAKTGTNTRDALLTALQDPLCDAVYLVTDGLPDQYPAEILEHVASVGGMRPIHCIYLSTEETTETAAIEFLEDLSIESYGSFHIVSLTTHGCVERITPIYRAEHAQERIIRTINGTIRPNIQRCSVATTLQVDPDDSISLAPRVFGSTVPPTWYPPWGPYWYDWLGMPFRYYYPYAWSRYRPAKGWIKAQEAMTESIETSGLSPAAGSLLINKQVLARRIDDGYFYQATVKSQILSDKFLIGFGPCKHSKYTDTTYQDTHVFDIIDYEDARRHTILTGDKVLAPWVPEGERYGPGTVIEGHEKRNAEGPSDKEIAVSFTNGKVSNVPLNTAIWVPREVYERITLELKMPLDARQELMTEERYPMESKQGYPTSGPSATPPDYELADPLLFDYDPMVVERRGPWRYPFHPPYPLIMKKGLDTTRRHQLEREERDTDKVVPGTSLSEQELNDRIASQLMEHKLLLDERETEKGTRKEKREPAVRKGTVTSDSAPRPGSSIPEELQKRLDETHRLWCEEMEKKQLEQASTERSLGAEDPIDVEAQLQRKLEERRQELDRQWEAEQALIQSQIERERLLKRREKQEENHLRSKSVSFSDAALNKDDEESGYQSHLSQGTSSGNHYDGYYSDPEDMTSQSLREQGVNTEASLLQRPRSSRSGRRPPWKNYWRADPSMPIVNAHQGPFRETALAAPLEARDMSRTPYIAEWTSPVYRYVDPFAKHNYTDSVEKCLKPPTAPPPRQVGVATRPTHTRPMSADTKAALRQDFKRRREEQRSRAWDMRMKNWDNMQGLMEDQHKERVQAQISREKDRQVKEQRQIEQSREQKKFVSKEIREKKEDGQRKEVHKEEMRIRAMQQRREHREEAQRQRERQTEELQQRRAELKAAKSQERWNSVHRRLDQEEAENSVRAQQHQHAKVQRIQHFQNLEEKGQRRKDVRIGVTDRHLSMFESVPLF</sequence>
<comment type="caution">
    <text evidence="3">The sequence shown here is derived from an EMBL/GenBank/DDBJ whole genome shotgun (WGS) entry which is preliminary data.</text>
</comment>
<feature type="region of interest" description="Disordered" evidence="1">
    <location>
        <begin position="673"/>
        <end position="759"/>
    </location>
</feature>
<dbReference type="SUPFAM" id="SSF53300">
    <property type="entry name" value="vWA-like"/>
    <property type="match status" value="1"/>
</dbReference>
<feature type="region of interest" description="Disordered" evidence="1">
    <location>
        <begin position="454"/>
        <end position="479"/>
    </location>
</feature>
<dbReference type="InterPro" id="IPR002035">
    <property type="entry name" value="VWF_A"/>
</dbReference>
<feature type="region of interest" description="Disordered" evidence="1">
    <location>
        <begin position="520"/>
        <end position="539"/>
    </location>
</feature>
<dbReference type="PANTHER" id="PTHR14343:SF5">
    <property type="entry name" value="DUF4537 DOMAIN-CONTAINING PROTEIN"/>
    <property type="match status" value="1"/>
</dbReference>
<feature type="region of interest" description="Disordered" evidence="1">
    <location>
        <begin position="555"/>
        <end position="597"/>
    </location>
</feature>
<reference evidence="3" key="1">
    <citation type="journal article" date="2019" name="bioRxiv">
        <title>The Genome of the Zebra Mussel, Dreissena polymorpha: A Resource for Invasive Species Research.</title>
        <authorList>
            <person name="McCartney M.A."/>
            <person name="Auch B."/>
            <person name="Kono T."/>
            <person name="Mallez S."/>
            <person name="Zhang Y."/>
            <person name="Obille A."/>
            <person name="Becker A."/>
            <person name="Abrahante J.E."/>
            <person name="Garbe J."/>
            <person name="Badalamenti J.P."/>
            <person name="Herman A."/>
            <person name="Mangelson H."/>
            <person name="Liachko I."/>
            <person name="Sullivan S."/>
            <person name="Sone E.D."/>
            <person name="Koren S."/>
            <person name="Silverstein K.A.T."/>
            <person name="Beckman K.B."/>
            <person name="Gohl D.M."/>
        </authorList>
    </citation>
    <scope>NUCLEOTIDE SEQUENCE</scope>
    <source>
        <strain evidence="3">Duluth1</strain>
        <tissue evidence="3">Whole animal</tissue>
    </source>
</reference>
<feature type="compositionally biased region" description="Basic and acidic residues" evidence="1">
    <location>
        <begin position="555"/>
        <end position="575"/>
    </location>
</feature>
<evidence type="ECO:0000313" key="3">
    <source>
        <dbReference type="EMBL" id="KAH3775404.1"/>
    </source>
</evidence>
<reference evidence="3" key="2">
    <citation type="submission" date="2020-11" db="EMBL/GenBank/DDBJ databases">
        <authorList>
            <person name="McCartney M.A."/>
            <person name="Auch B."/>
            <person name="Kono T."/>
            <person name="Mallez S."/>
            <person name="Becker A."/>
            <person name="Gohl D.M."/>
            <person name="Silverstein K.A.T."/>
            <person name="Koren S."/>
            <person name="Bechman K.B."/>
            <person name="Herman A."/>
            <person name="Abrahante J.E."/>
            <person name="Garbe J."/>
        </authorList>
    </citation>
    <scope>NUCLEOTIDE SEQUENCE</scope>
    <source>
        <strain evidence="3">Duluth1</strain>
        <tissue evidence="3">Whole animal</tissue>
    </source>
</reference>
<accession>A0A9D4E7K9</accession>